<reference evidence="1" key="2">
    <citation type="journal article" date="2015" name="Data Brief">
        <title>Shoot transcriptome of the giant reed, Arundo donax.</title>
        <authorList>
            <person name="Barrero R.A."/>
            <person name="Guerrero F.D."/>
            <person name="Moolhuijzen P."/>
            <person name="Goolsby J.A."/>
            <person name="Tidwell J."/>
            <person name="Bellgard S.E."/>
            <person name="Bellgard M.I."/>
        </authorList>
    </citation>
    <scope>NUCLEOTIDE SEQUENCE</scope>
    <source>
        <tissue evidence="1">Shoot tissue taken approximately 20 cm above the soil surface</tissue>
    </source>
</reference>
<organism evidence="1">
    <name type="scientific">Arundo donax</name>
    <name type="common">Giant reed</name>
    <name type="synonym">Donax arundinaceus</name>
    <dbReference type="NCBI Taxonomy" id="35708"/>
    <lineage>
        <taxon>Eukaryota</taxon>
        <taxon>Viridiplantae</taxon>
        <taxon>Streptophyta</taxon>
        <taxon>Embryophyta</taxon>
        <taxon>Tracheophyta</taxon>
        <taxon>Spermatophyta</taxon>
        <taxon>Magnoliopsida</taxon>
        <taxon>Liliopsida</taxon>
        <taxon>Poales</taxon>
        <taxon>Poaceae</taxon>
        <taxon>PACMAD clade</taxon>
        <taxon>Arundinoideae</taxon>
        <taxon>Arundineae</taxon>
        <taxon>Arundo</taxon>
    </lineage>
</organism>
<dbReference type="AlphaFoldDB" id="A0A0A9EAJ1"/>
<sequence>MIDTVIIIRKLQVVNLMLQHPGPRRTRYGIAQATATSSYPINCNSNHLLPRNTRDETTLTMSTCR</sequence>
<accession>A0A0A9EAJ1</accession>
<dbReference type="EMBL" id="GBRH01200126">
    <property type="protein sequence ID" value="JAD97769.1"/>
    <property type="molecule type" value="Transcribed_RNA"/>
</dbReference>
<proteinExistence type="predicted"/>
<evidence type="ECO:0000313" key="1">
    <source>
        <dbReference type="EMBL" id="JAD97769.1"/>
    </source>
</evidence>
<name>A0A0A9EAJ1_ARUDO</name>
<reference evidence="1" key="1">
    <citation type="submission" date="2014-09" db="EMBL/GenBank/DDBJ databases">
        <authorList>
            <person name="Magalhaes I.L.F."/>
            <person name="Oliveira U."/>
            <person name="Santos F.R."/>
            <person name="Vidigal T.H.D.A."/>
            <person name="Brescovit A.D."/>
            <person name="Santos A.J."/>
        </authorList>
    </citation>
    <scope>NUCLEOTIDE SEQUENCE</scope>
    <source>
        <tissue evidence="1">Shoot tissue taken approximately 20 cm above the soil surface</tissue>
    </source>
</reference>
<protein>
    <submittedName>
        <fullName evidence="1">Uncharacterized protein</fullName>
    </submittedName>
</protein>